<dbReference type="Pfam" id="PF06742">
    <property type="entry name" value="DUF1214"/>
    <property type="match status" value="1"/>
</dbReference>
<dbReference type="InterPro" id="IPR037049">
    <property type="entry name" value="DUF1214_C_sf"/>
</dbReference>
<sequence length="471" mass="51676" precursor="true">MATRLMQRFVLSLLAGISLLTATTLCGAEPASDVTINNAVEAYIYGYPLITMEMTRRVMTNSATIEGTRGPMGRFISLKQYPNAEFRDVTAPNADTLYSSAWLDLSKEPYVLTIPDESDRYFLMPMLSGWTDVFAVPGKRTTGTGPQTYAITGPNWKGELPTGMKQLQSPTSIVWILGRTYCTGTPEDYEAVHAIQSKYSIVPLSAYGKAYTPPAGAVDPAVDMKTPVRNQVNALDINAYFDLLAKLLKDNLPTAADAPMVAKLTELGIVAGEKFDASKIDPALAKSLSEVPKLAQAKIMGHFKSAGTEKNGWVFTTGTGRYGTDYLQRALITAIGLGANLPQDAVYPTSEVDSTGKPYDGTQNYVMHFPKGQTPPAKGFWSLTMYDAEYFFVKNPLNRYTLSPRDELKYNADGSLDLYIQNQSPGKDKESNWLPTPAGKFILMMRLYWPQETAPSIIDGTWVPPAVNIVK</sequence>
<evidence type="ECO:0000259" key="2">
    <source>
        <dbReference type="Pfam" id="PF06742"/>
    </source>
</evidence>
<proteinExistence type="predicted"/>
<name>D2R823_PIRSD</name>
<dbReference type="AlphaFoldDB" id="D2R823"/>
<evidence type="ECO:0000313" key="4">
    <source>
        <dbReference type="EMBL" id="ADB19354.1"/>
    </source>
</evidence>
<dbReference type="EMBL" id="CP001848">
    <property type="protein sequence ID" value="ADB19354.1"/>
    <property type="molecule type" value="Genomic_DNA"/>
</dbReference>
<dbReference type="InterPro" id="IPR010621">
    <property type="entry name" value="DUF1214"/>
</dbReference>
<dbReference type="Proteomes" id="UP000001887">
    <property type="component" value="Chromosome"/>
</dbReference>
<feature type="signal peptide" evidence="1">
    <location>
        <begin position="1"/>
        <end position="27"/>
    </location>
</feature>
<dbReference type="STRING" id="530564.Psta_4713"/>
<dbReference type="eggNOG" id="COG5361">
    <property type="taxonomic scope" value="Bacteria"/>
</dbReference>
<dbReference type="Pfam" id="PF06863">
    <property type="entry name" value="DUF1254"/>
    <property type="match status" value="1"/>
</dbReference>
<feature type="domain" description="DUF1254" evidence="3">
    <location>
        <begin position="73"/>
        <end position="203"/>
    </location>
</feature>
<reference evidence="4 5" key="1">
    <citation type="journal article" date="2009" name="Stand. Genomic Sci.">
        <title>Complete genome sequence of Pirellula staleyi type strain (ATCC 27377).</title>
        <authorList>
            <person name="Clum A."/>
            <person name="Tindall B.J."/>
            <person name="Sikorski J."/>
            <person name="Ivanova N."/>
            <person name="Mavrommatis K."/>
            <person name="Lucas S."/>
            <person name="Glavina del Rio T."/>
            <person name="Nolan M."/>
            <person name="Chen F."/>
            <person name="Tice H."/>
            <person name="Pitluck S."/>
            <person name="Cheng J.F."/>
            <person name="Chertkov O."/>
            <person name="Brettin T."/>
            <person name="Han C."/>
            <person name="Detter J.C."/>
            <person name="Kuske C."/>
            <person name="Bruce D."/>
            <person name="Goodwin L."/>
            <person name="Ovchinikova G."/>
            <person name="Pati A."/>
            <person name="Mikhailova N."/>
            <person name="Chen A."/>
            <person name="Palaniappan K."/>
            <person name="Land M."/>
            <person name="Hauser L."/>
            <person name="Chang Y.J."/>
            <person name="Jeffries C.D."/>
            <person name="Chain P."/>
            <person name="Rohde M."/>
            <person name="Goker M."/>
            <person name="Bristow J."/>
            <person name="Eisen J.A."/>
            <person name="Markowitz V."/>
            <person name="Hugenholtz P."/>
            <person name="Kyrpides N.C."/>
            <person name="Klenk H.P."/>
            <person name="Lapidus A."/>
        </authorList>
    </citation>
    <scope>NUCLEOTIDE SEQUENCE [LARGE SCALE GENOMIC DNA]</scope>
    <source>
        <strain evidence="5">ATCC 27377 / DSM 6068 / ICPB 4128</strain>
    </source>
</reference>
<dbReference type="PANTHER" id="PTHR36509">
    <property type="entry name" value="BLL3101 PROTEIN"/>
    <property type="match status" value="1"/>
</dbReference>
<dbReference type="KEGG" id="psl:Psta_4713"/>
<keyword evidence="5" id="KW-1185">Reference proteome</keyword>
<dbReference type="SUPFAM" id="SSF160935">
    <property type="entry name" value="VPA0735-like"/>
    <property type="match status" value="1"/>
</dbReference>
<evidence type="ECO:0008006" key="6">
    <source>
        <dbReference type="Google" id="ProtNLM"/>
    </source>
</evidence>
<evidence type="ECO:0000313" key="5">
    <source>
        <dbReference type="Proteomes" id="UP000001887"/>
    </source>
</evidence>
<feature type="domain" description="DUF1214" evidence="2">
    <location>
        <begin position="344"/>
        <end position="452"/>
    </location>
</feature>
<dbReference type="Gene3D" id="2.60.40.1610">
    <property type="entry name" value="Domain of unknown function DUF1254"/>
    <property type="match status" value="1"/>
</dbReference>
<evidence type="ECO:0000259" key="3">
    <source>
        <dbReference type="Pfam" id="PF06863"/>
    </source>
</evidence>
<dbReference type="InterPro" id="IPR010679">
    <property type="entry name" value="DUF1254"/>
</dbReference>
<organism evidence="4 5">
    <name type="scientific">Pirellula staleyi (strain ATCC 27377 / DSM 6068 / ICPB 4128)</name>
    <name type="common">Pirella staleyi</name>
    <dbReference type="NCBI Taxonomy" id="530564"/>
    <lineage>
        <taxon>Bacteria</taxon>
        <taxon>Pseudomonadati</taxon>
        <taxon>Planctomycetota</taxon>
        <taxon>Planctomycetia</taxon>
        <taxon>Pirellulales</taxon>
        <taxon>Pirellulaceae</taxon>
        <taxon>Pirellula</taxon>
    </lineage>
</organism>
<gene>
    <name evidence="4" type="ordered locus">Psta_4713</name>
</gene>
<evidence type="ECO:0000256" key="1">
    <source>
        <dbReference type="SAM" id="SignalP"/>
    </source>
</evidence>
<protein>
    <recommendedName>
        <fullName evidence="6">DUF1254 domain-containing protein</fullName>
    </recommendedName>
</protein>
<accession>D2R823</accession>
<dbReference type="OrthoDB" id="40820at2"/>
<dbReference type="InterPro" id="IPR037050">
    <property type="entry name" value="DUF1254_sf"/>
</dbReference>
<dbReference type="PANTHER" id="PTHR36509:SF2">
    <property type="entry name" value="BLL3101 PROTEIN"/>
    <property type="match status" value="1"/>
</dbReference>
<keyword evidence="1" id="KW-0732">Signal</keyword>
<dbReference type="Gene3D" id="2.60.120.600">
    <property type="entry name" value="Domain of unknown function DUF1214, C-terminal domain"/>
    <property type="match status" value="1"/>
</dbReference>
<dbReference type="HOGENOM" id="CLU_027269_1_1_0"/>
<feature type="chain" id="PRO_5003035561" description="DUF1254 domain-containing protein" evidence="1">
    <location>
        <begin position="28"/>
        <end position="471"/>
    </location>
</feature>